<dbReference type="SMART" id="SM00760">
    <property type="entry name" value="Bac_DnaA_C"/>
    <property type="match status" value="1"/>
</dbReference>
<organism evidence="3">
    <name type="scientific">uncultured Desulfobacterium sp</name>
    <dbReference type="NCBI Taxonomy" id="201089"/>
    <lineage>
        <taxon>Bacteria</taxon>
        <taxon>Pseudomonadati</taxon>
        <taxon>Thermodesulfobacteriota</taxon>
        <taxon>Desulfobacteria</taxon>
        <taxon>Desulfobacterales</taxon>
        <taxon>Desulfobacteriaceae</taxon>
        <taxon>Desulfobacterium</taxon>
        <taxon>environmental samples</taxon>
    </lineage>
</organism>
<reference evidence="3" key="1">
    <citation type="journal article" date="2011" name="Environ. Microbiol.">
        <title>Genomic insights into the metabolic potential of the polycyclic aromatic hydrocarbon degrading sulfate-reducing Deltaproteobacterium N47.</title>
        <authorList>
            <person name="Bergmann F."/>
            <person name="Selesi D."/>
            <person name="Weinmaier T."/>
            <person name="Tischler P."/>
            <person name="Rattei T."/>
            <person name="Meckenstock R.U."/>
        </authorList>
    </citation>
    <scope>NUCLEOTIDE SEQUENCE</scope>
</reference>
<dbReference type="InterPro" id="IPR013159">
    <property type="entry name" value="DnaA_C"/>
</dbReference>
<dbReference type="GO" id="GO:0006270">
    <property type="term" value="P:DNA replication initiation"/>
    <property type="evidence" value="ECO:0007669"/>
    <property type="project" value="InterPro"/>
</dbReference>
<dbReference type="Pfam" id="PF08299">
    <property type="entry name" value="Bac_DnaA_C"/>
    <property type="match status" value="1"/>
</dbReference>
<dbReference type="InterPro" id="IPR002686">
    <property type="entry name" value="Transposase_17"/>
</dbReference>
<dbReference type="PANTHER" id="PTHR34322">
    <property type="entry name" value="TRANSPOSASE, Y1_TNP DOMAIN-CONTAINING"/>
    <property type="match status" value="1"/>
</dbReference>
<dbReference type="Gene3D" id="1.10.1750.10">
    <property type="match status" value="1"/>
</dbReference>
<dbReference type="SUPFAM" id="SSF143422">
    <property type="entry name" value="Transposase IS200-like"/>
    <property type="match status" value="1"/>
</dbReference>
<dbReference type="Pfam" id="PF01797">
    <property type="entry name" value="Y1_Tnp"/>
    <property type="match status" value="1"/>
</dbReference>
<feature type="domain" description="Transposase IS200-like" evidence="2">
    <location>
        <begin position="9"/>
        <end position="123"/>
    </location>
</feature>
<dbReference type="GO" id="GO:0006275">
    <property type="term" value="P:regulation of DNA replication"/>
    <property type="evidence" value="ECO:0007669"/>
    <property type="project" value="InterPro"/>
</dbReference>
<evidence type="ECO:0000259" key="2">
    <source>
        <dbReference type="SMART" id="SM01321"/>
    </source>
</evidence>
<dbReference type="EMBL" id="FR695867">
    <property type="protein sequence ID" value="CBX27743.1"/>
    <property type="molecule type" value="Genomic_DNA"/>
</dbReference>
<dbReference type="Gene3D" id="3.30.70.1290">
    <property type="entry name" value="Transposase IS200-like"/>
    <property type="match status" value="1"/>
</dbReference>
<proteinExistence type="predicted"/>
<feature type="domain" description="Chromosomal replication initiator DnaA C-terminal" evidence="1">
    <location>
        <begin position="230"/>
        <end position="298"/>
    </location>
</feature>
<sequence>MSRPLRIEYPGAWYHVMNRGRRNEKIFADDMDYAMFVELLEDASEMWKVNIAAYCLMPNHYHILLQTPDGNISRTMRHINGVYTQRSNRKYGYDGQLFRGRYKSILVDGDSYLLQLVRYIHQNPIKAGVVTTLDSYKWSSHKGYLSIAQKWNWLHKTFIFSILTKNKEEWIKRYRQFVFIEDDGNITQIIEAKKWPSILGSDNFLDWIKGKYYKSIKDENIPESKLLDPSRKLILGVVCEYYAVDEKDIYKSRRGSYNEPRNVLIYLIRVLRRDNMKQIGQYFNIDKSTSVSSIIERVKKQLQTDKSLKKRVDELINMVNKSQKRKMNPRKEVKIDMNNSK</sequence>
<dbReference type="InterPro" id="IPR010921">
    <property type="entry name" value="Trp_repressor/repl_initiator"/>
</dbReference>
<name>E1YB66_9BACT</name>
<dbReference type="SUPFAM" id="SSF48295">
    <property type="entry name" value="TrpR-like"/>
    <property type="match status" value="1"/>
</dbReference>
<dbReference type="GO" id="GO:0004803">
    <property type="term" value="F:transposase activity"/>
    <property type="evidence" value="ECO:0007669"/>
    <property type="project" value="InterPro"/>
</dbReference>
<dbReference type="GO" id="GO:0006313">
    <property type="term" value="P:DNA transposition"/>
    <property type="evidence" value="ECO:0007669"/>
    <property type="project" value="InterPro"/>
</dbReference>
<dbReference type="GO" id="GO:0043565">
    <property type="term" value="F:sequence-specific DNA binding"/>
    <property type="evidence" value="ECO:0007669"/>
    <property type="project" value="InterPro"/>
</dbReference>
<dbReference type="AlphaFoldDB" id="E1YB66"/>
<dbReference type="PANTHER" id="PTHR34322:SF2">
    <property type="entry name" value="TRANSPOSASE IS200-LIKE DOMAIN-CONTAINING PROTEIN"/>
    <property type="match status" value="1"/>
</dbReference>
<dbReference type="GO" id="GO:0005524">
    <property type="term" value="F:ATP binding"/>
    <property type="evidence" value="ECO:0007669"/>
    <property type="project" value="InterPro"/>
</dbReference>
<protein>
    <recommendedName>
        <fullName evidence="4">Transposase IS200-like domain-containing protein</fullName>
    </recommendedName>
</protein>
<accession>E1YB66</accession>
<dbReference type="CDD" id="cd06571">
    <property type="entry name" value="Bac_DnaA_C"/>
    <property type="match status" value="1"/>
</dbReference>
<dbReference type="InterPro" id="IPR036515">
    <property type="entry name" value="Transposase_17_sf"/>
</dbReference>
<dbReference type="SMART" id="SM01321">
    <property type="entry name" value="Y1_Tnp"/>
    <property type="match status" value="1"/>
</dbReference>
<evidence type="ECO:0000313" key="3">
    <source>
        <dbReference type="EMBL" id="CBX27743.1"/>
    </source>
</evidence>
<evidence type="ECO:0008006" key="4">
    <source>
        <dbReference type="Google" id="ProtNLM"/>
    </source>
</evidence>
<gene>
    <name evidence="3" type="ORF">N47_C18010</name>
</gene>
<evidence type="ECO:0000259" key="1">
    <source>
        <dbReference type="SMART" id="SM00760"/>
    </source>
</evidence>